<evidence type="ECO:0000313" key="2">
    <source>
        <dbReference type="Proteomes" id="UP000657918"/>
    </source>
</evidence>
<comment type="caution">
    <text evidence="1">The sequence shown here is derived from an EMBL/GenBank/DDBJ whole genome shotgun (WGS) entry which is preliminary data.</text>
</comment>
<gene>
    <name evidence="1" type="ORF">SADUNF_Sadunf09G0093200</name>
</gene>
<dbReference type="AlphaFoldDB" id="A0A835JY02"/>
<reference evidence="1 2" key="1">
    <citation type="submission" date="2020-10" db="EMBL/GenBank/DDBJ databases">
        <title>Plant Genome Project.</title>
        <authorList>
            <person name="Zhang R.-G."/>
        </authorList>
    </citation>
    <scope>NUCLEOTIDE SEQUENCE [LARGE SCALE GENOMIC DNA]</scope>
    <source>
        <strain evidence="1">FAFU-HL-1</strain>
        <tissue evidence="1">Leaf</tissue>
    </source>
</reference>
<proteinExistence type="predicted"/>
<protein>
    <submittedName>
        <fullName evidence="1">Uncharacterized protein</fullName>
    </submittedName>
</protein>
<dbReference type="Proteomes" id="UP000657918">
    <property type="component" value="Unassembled WGS sequence"/>
</dbReference>
<sequence length="83" mass="9568">MKQQYYSYLKPSMVIYVWQTIYRIPAIAISERRIASPYSTALICGGEHHQENSFPLREAVLEIVEFAALFWWAGLADGSRCQP</sequence>
<accession>A0A835JY02</accession>
<keyword evidence="2" id="KW-1185">Reference proteome</keyword>
<name>A0A835JY02_9ROSI</name>
<organism evidence="1 2">
    <name type="scientific">Salix dunnii</name>
    <dbReference type="NCBI Taxonomy" id="1413687"/>
    <lineage>
        <taxon>Eukaryota</taxon>
        <taxon>Viridiplantae</taxon>
        <taxon>Streptophyta</taxon>
        <taxon>Embryophyta</taxon>
        <taxon>Tracheophyta</taxon>
        <taxon>Spermatophyta</taxon>
        <taxon>Magnoliopsida</taxon>
        <taxon>eudicotyledons</taxon>
        <taxon>Gunneridae</taxon>
        <taxon>Pentapetalae</taxon>
        <taxon>rosids</taxon>
        <taxon>fabids</taxon>
        <taxon>Malpighiales</taxon>
        <taxon>Salicaceae</taxon>
        <taxon>Saliceae</taxon>
        <taxon>Salix</taxon>
    </lineage>
</organism>
<dbReference type="EMBL" id="JADGMS010000009">
    <property type="protein sequence ID" value="KAF9676004.1"/>
    <property type="molecule type" value="Genomic_DNA"/>
</dbReference>
<evidence type="ECO:0000313" key="1">
    <source>
        <dbReference type="EMBL" id="KAF9676004.1"/>
    </source>
</evidence>